<evidence type="ECO:0000256" key="1">
    <source>
        <dbReference type="ARBA" id="ARBA00006484"/>
    </source>
</evidence>
<dbReference type="Gene3D" id="3.40.50.720">
    <property type="entry name" value="NAD(P)-binding Rossmann-like Domain"/>
    <property type="match status" value="1"/>
</dbReference>
<dbReference type="PANTHER" id="PTHR44196:SF1">
    <property type="entry name" value="DEHYDROGENASE_REDUCTASE SDR FAMILY MEMBER 7B"/>
    <property type="match status" value="1"/>
</dbReference>
<dbReference type="Proteomes" id="UP001331561">
    <property type="component" value="Unassembled WGS sequence"/>
</dbReference>
<dbReference type="SUPFAM" id="SSF51735">
    <property type="entry name" value="NAD(P)-binding Rossmann-fold domains"/>
    <property type="match status" value="1"/>
</dbReference>
<keyword evidence="5" id="KW-1185">Reference proteome</keyword>
<dbReference type="PRINTS" id="PR00080">
    <property type="entry name" value="SDRFAMILY"/>
</dbReference>
<sequence length="270" mass="28598">MNDPTPGSAPLRAPLRVFLTGASSGIGEALARHYAAQGAHVGLVARRGDQLARLCASLPGGEEAHIALVASVNDAESMRAVAQLYMARFGLPDIVIANAGISTGSLTDESSDLEVFETVLDTNVLGMVRTFMPFARAMRRRGSGKLVGISSVAGVRGLPGAGAYSASKAAVSRYLESLRIEMRGSGLQVIDIRPGYIATPMTAVNPYAMPFILQPDEAARRFAIAIARGSSQATIPWQMNIVAKAMTLLPNWVFDRLLAGARRKPRGLPL</sequence>
<gene>
    <name evidence="4" type="ORF">VVD49_03425</name>
</gene>
<dbReference type="RefSeq" id="WP_327597725.1">
    <property type="nucleotide sequence ID" value="NZ_JAYXHS010000001.1"/>
</dbReference>
<proteinExistence type="inferred from homology"/>
<organism evidence="4 5">
    <name type="scientific">Uliginosibacterium silvisoli</name>
    <dbReference type="NCBI Taxonomy" id="3114758"/>
    <lineage>
        <taxon>Bacteria</taxon>
        <taxon>Pseudomonadati</taxon>
        <taxon>Pseudomonadota</taxon>
        <taxon>Betaproteobacteria</taxon>
        <taxon>Rhodocyclales</taxon>
        <taxon>Zoogloeaceae</taxon>
        <taxon>Uliginosibacterium</taxon>
    </lineage>
</organism>
<dbReference type="PROSITE" id="PS00061">
    <property type="entry name" value="ADH_SHORT"/>
    <property type="match status" value="1"/>
</dbReference>
<evidence type="ECO:0000313" key="4">
    <source>
        <dbReference type="EMBL" id="MEC5384756.1"/>
    </source>
</evidence>
<accession>A0ABU6JZP9</accession>
<dbReference type="EMBL" id="JAYXHS010000001">
    <property type="protein sequence ID" value="MEC5384756.1"/>
    <property type="molecule type" value="Genomic_DNA"/>
</dbReference>
<keyword evidence="2" id="KW-0560">Oxidoreductase</keyword>
<evidence type="ECO:0000256" key="2">
    <source>
        <dbReference type="ARBA" id="ARBA00023002"/>
    </source>
</evidence>
<dbReference type="InterPro" id="IPR002347">
    <property type="entry name" value="SDR_fam"/>
</dbReference>
<evidence type="ECO:0000256" key="3">
    <source>
        <dbReference type="RuleBase" id="RU000363"/>
    </source>
</evidence>
<dbReference type="NCBIfam" id="NF005437">
    <property type="entry name" value="PRK07024.1"/>
    <property type="match status" value="1"/>
</dbReference>
<dbReference type="PANTHER" id="PTHR44196">
    <property type="entry name" value="DEHYDROGENASE/REDUCTASE SDR FAMILY MEMBER 7B"/>
    <property type="match status" value="1"/>
</dbReference>
<dbReference type="InterPro" id="IPR020904">
    <property type="entry name" value="Sc_DH/Rdtase_CS"/>
</dbReference>
<comment type="similarity">
    <text evidence="1 3">Belongs to the short-chain dehydrogenases/reductases (SDR) family.</text>
</comment>
<name>A0ABU6JZP9_9RHOO</name>
<protein>
    <submittedName>
        <fullName evidence="4">SDR family oxidoreductase</fullName>
    </submittedName>
</protein>
<evidence type="ECO:0000313" key="5">
    <source>
        <dbReference type="Proteomes" id="UP001331561"/>
    </source>
</evidence>
<dbReference type="InterPro" id="IPR036291">
    <property type="entry name" value="NAD(P)-bd_dom_sf"/>
</dbReference>
<comment type="caution">
    <text evidence="4">The sequence shown here is derived from an EMBL/GenBank/DDBJ whole genome shotgun (WGS) entry which is preliminary data.</text>
</comment>
<reference evidence="4 5" key="1">
    <citation type="submission" date="2024-01" db="EMBL/GenBank/DDBJ databases">
        <title>Uliginosibacterium soil sp. nov.</title>
        <authorList>
            <person name="Lv Y."/>
        </authorList>
    </citation>
    <scope>NUCLEOTIDE SEQUENCE [LARGE SCALE GENOMIC DNA]</scope>
    <source>
        <strain evidence="4 5">H3</strain>
    </source>
</reference>
<dbReference type="Pfam" id="PF00106">
    <property type="entry name" value="adh_short"/>
    <property type="match status" value="1"/>
</dbReference>
<dbReference type="PRINTS" id="PR00081">
    <property type="entry name" value="GDHRDH"/>
</dbReference>